<evidence type="ECO:0000313" key="2">
    <source>
        <dbReference type="Proteomes" id="UP001187531"/>
    </source>
</evidence>
<dbReference type="Proteomes" id="UP001187531">
    <property type="component" value="Unassembled WGS sequence"/>
</dbReference>
<gene>
    <name evidence="1" type="ORF">QYM36_012499</name>
</gene>
<proteinExistence type="predicted"/>
<protein>
    <submittedName>
        <fullName evidence="1">Uncharacterized protein</fullName>
    </submittedName>
</protein>
<sequence>MIAMGSSVLKNGSSTKKICAGVQAKLEDDIEMSRELKTSMVDISAFCKEFFGLLENNEQLSDGYSQLMETKSGSEALIKMKMWILLTRLYEENEEGINGIVRDFKIDPILMSRLTRTILVTASQEFIAAQASLGLIGIGINIADIIVSSKDLKDESQNESLMAMENLLVDLKKELRSIKVLKNYLDEAIERDIIRFDTLL</sequence>
<organism evidence="1 2">
    <name type="scientific">Artemia franciscana</name>
    <name type="common">Brine shrimp</name>
    <name type="synonym">Artemia sanfranciscana</name>
    <dbReference type="NCBI Taxonomy" id="6661"/>
    <lineage>
        <taxon>Eukaryota</taxon>
        <taxon>Metazoa</taxon>
        <taxon>Ecdysozoa</taxon>
        <taxon>Arthropoda</taxon>
        <taxon>Crustacea</taxon>
        <taxon>Branchiopoda</taxon>
        <taxon>Anostraca</taxon>
        <taxon>Artemiidae</taxon>
        <taxon>Artemia</taxon>
    </lineage>
</organism>
<dbReference type="EMBL" id="JAVRJZ010000016">
    <property type="protein sequence ID" value="KAK2711334.1"/>
    <property type="molecule type" value="Genomic_DNA"/>
</dbReference>
<name>A0AA88HJ85_ARTSF</name>
<evidence type="ECO:0000313" key="1">
    <source>
        <dbReference type="EMBL" id="KAK2711334.1"/>
    </source>
</evidence>
<accession>A0AA88HJ85</accession>
<keyword evidence="2" id="KW-1185">Reference proteome</keyword>
<reference evidence="1" key="1">
    <citation type="submission" date="2023-07" db="EMBL/GenBank/DDBJ databases">
        <title>Chromosome-level genome assembly of Artemia franciscana.</title>
        <authorList>
            <person name="Jo E."/>
        </authorList>
    </citation>
    <scope>NUCLEOTIDE SEQUENCE</scope>
    <source>
        <tissue evidence="1">Whole body</tissue>
    </source>
</reference>
<comment type="caution">
    <text evidence="1">The sequence shown here is derived from an EMBL/GenBank/DDBJ whole genome shotgun (WGS) entry which is preliminary data.</text>
</comment>
<dbReference type="AlphaFoldDB" id="A0AA88HJ85"/>